<evidence type="ECO:0000313" key="3">
    <source>
        <dbReference type="Proteomes" id="UP001152523"/>
    </source>
</evidence>
<dbReference type="EMBL" id="CAMAPF010000008">
    <property type="protein sequence ID" value="CAH9058392.1"/>
    <property type="molecule type" value="Genomic_DNA"/>
</dbReference>
<gene>
    <name evidence="2" type="ORF">CEPIT_LOCUS1233</name>
</gene>
<feature type="region of interest" description="Disordered" evidence="1">
    <location>
        <begin position="73"/>
        <end position="102"/>
    </location>
</feature>
<comment type="caution">
    <text evidence="2">The sequence shown here is derived from an EMBL/GenBank/DDBJ whole genome shotgun (WGS) entry which is preliminary data.</text>
</comment>
<dbReference type="AlphaFoldDB" id="A0AAV0C2K9"/>
<dbReference type="Proteomes" id="UP001152523">
    <property type="component" value="Unassembled WGS sequence"/>
</dbReference>
<evidence type="ECO:0000256" key="1">
    <source>
        <dbReference type="SAM" id="MobiDB-lite"/>
    </source>
</evidence>
<keyword evidence="3" id="KW-1185">Reference proteome</keyword>
<organism evidence="2 3">
    <name type="scientific">Cuscuta epithymum</name>
    <dbReference type="NCBI Taxonomy" id="186058"/>
    <lineage>
        <taxon>Eukaryota</taxon>
        <taxon>Viridiplantae</taxon>
        <taxon>Streptophyta</taxon>
        <taxon>Embryophyta</taxon>
        <taxon>Tracheophyta</taxon>
        <taxon>Spermatophyta</taxon>
        <taxon>Magnoliopsida</taxon>
        <taxon>eudicotyledons</taxon>
        <taxon>Gunneridae</taxon>
        <taxon>Pentapetalae</taxon>
        <taxon>asterids</taxon>
        <taxon>lamiids</taxon>
        <taxon>Solanales</taxon>
        <taxon>Convolvulaceae</taxon>
        <taxon>Cuscuteae</taxon>
        <taxon>Cuscuta</taxon>
        <taxon>Cuscuta subgen. Cuscuta</taxon>
    </lineage>
</organism>
<reference evidence="2" key="1">
    <citation type="submission" date="2022-07" db="EMBL/GenBank/DDBJ databases">
        <authorList>
            <person name="Macas J."/>
            <person name="Novak P."/>
            <person name="Neumann P."/>
        </authorList>
    </citation>
    <scope>NUCLEOTIDE SEQUENCE</scope>
</reference>
<evidence type="ECO:0000313" key="2">
    <source>
        <dbReference type="EMBL" id="CAH9058392.1"/>
    </source>
</evidence>
<proteinExistence type="predicted"/>
<dbReference type="PANTHER" id="PTHR34666">
    <property type="entry name" value="EXPRESSED PROTEIN"/>
    <property type="match status" value="1"/>
</dbReference>
<accession>A0AAV0C2K9</accession>
<dbReference type="PANTHER" id="PTHR34666:SF1">
    <property type="entry name" value="OS02G0554800 PROTEIN"/>
    <property type="match status" value="1"/>
</dbReference>
<sequence length="152" mass="16523">MVTETLCLPTAANGVSVHLNLMTTPSSLDLWMIPSQSEMNFGCRKSSPGSEVFGGADEGMDVLWEDFNDELHESSGSAGFHTDDVSEPRWSPDVTPPPANEKRAAAATEMRKRRKAVGGGGILSPFLMVKLLKKLLMFKKSSSVFKRHASLP</sequence>
<protein>
    <submittedName>
        <fullName evidence="2">Uncharacterized protein</fullName>
    </submittedName>
</protein>
<name>A0AAV0C2K9_9ASTE</name>